<dbReference type="AlphaFoldDB" id="A0A091DKY2"/>
<feature type="region of interest" description="Disordered" evidence="1">
    <location>
        <begin position="88"/>
        <end position="107"/>
    </location>
</feature>
<feature type="compositionally biased region" description="Basic and acidic residues" evidence="1">
    <location>
        <begin position="18"/>
        <end position="30"/>
    </location>
</feature>
<sequence length="129" mass="14301">MEMSHTVCELRKLPDLAAEGKRDSCRDNSCARHKAAAPQEHTGNHSGRQKKPKSHEAPDSASDQIFSEPMTMSCRDSTKRLGVIHKEQELCESDMRPNTNDSSDSIRSHKLINTGLRALPTALLGMLFS</sequence>
<reference evidence="2 3" key="1">
    <citation type="submission" date="2013-11" db="EMBL/GenBank/DDBJ databases">
        <title>The Damaraland mole rat (Fukomys damarensis) genome and evolution of African mole rats.</title>
        <authorList>
            <person name="Gladyshev V.N."/>
            <person name="Fang X."/>
        </authorList>
    </citation>
    <scope>NUCLEOTIDE SEQUENCE [LARGE SCALE GENOMIC DNA]</scope>
    <source>
        <tissue evidence="2">Liver</tissue>
    </source>
</reference>
<evidence type="ECO:0000256" key="1">
    <source>
        <dbReference type="SAM" id="MobiDB-lite"/>
    </source>
</evidence>
<keyword evidence="3" id="KW-1185">Reference proteome</keyword>
<feature type="compositionally biased region" description="Polar residues" evidence="1">
    <location>
        <begin position="96"/>
        <end position="105"/>
    </location>
</feature>
<proteinExistence type="predicted"/>
<accession>A0A091DKY2</accession>
<organism evidence="2 3">
    <name type="scientific">Fukomys damarensis</name>
    <name type="common">Damaraland mole rat</name>
    <name type="synonym">Cryptomys damarensis</name>
    <dbReference type="NCBI Taxonomy" id="885580"/>
    <lineage>
        <taxon>Eukaryota</taxon>
        <taxon>Metazoa</taxon>
        <taxon>Chordata</taxon>
        <taxon>Craniata</taxon>
        <taxon>Vertebrata</taxon>
        <taxon>Euteleostomi</taxon>
        <taxon>Mammalia</taxon>
        <taxon>Eutheria</taxon>
        <taxon>Euarchontoglires</taxon>
        <taxon>Glires</taxon>
        <taxon>Rodentia</taxon>
        <taxon>Hystricomorpha</taxon>
        <taxon>Bathyergidae</taxon>
        <taxon>Fukomys</taxon>
    </lineage>
</organism>
<protein>
    <submittedName>
        <fullName evidence="2">Uncharacterized protein</fullName>
    </submittedName>
</protein>
<dbReference type="EMBL" id="KN122353">
    <property type="protein sequence ID" value="KFO30955.1"/>
    <property type="molecule type" value="Genomic_DNA"/>
</dbReference>
<dbReference type="Proteomes" id="UP000028990">
    <property type="component" value="Unassembled WGS sequence"/>
</dbReference>
<evidence type="ECO:0000313" key="3">
    <source>
        <dbReference type="Proteomes" id="UP000028990"/>
    </source>
</evidence>
<gene>
    <name evidence="2" type="ORF">H920_07686</name>
</gene>
<evidence type="ECO:0000313" key="2">
    <source>
        <dbReference type="EMBL" id="KFO30955.1"/>
    </source>
</evidence>
<feature type="region of interest" description="Disordered" evidence="1">
    <location>
        <begin position="18"/>
        <end position="71"/>
    </location>
</feature>
<name>A0A091DKY2_FUKDA</name>